<dbReference type="PROSITE" id="PS51379">
    <property type="entry name" value="4FE4S_FER_2"/>
    <property type="match status" value="2"/>
</dbReference>
<comment type="cofactor">
    <cofactor evidence="15">
        <name>[2Fe-2S] cluster</name>
        <dbReference type="ChEBI" id="CHEBI:190135"/>
    </cofactor>
</comment>
<dbReference type="PROSITE" id="PS51669">
    <property type="entry name" value="4FE4S_MOW_BIS_MGD"/>
    <property type="match status" value="1"/>
</dbReference>
<comment type="subcellular location">
    <subcellularLocation>
        <location evidence="2">Membrane</location>
    </subcellularLocation>
</comment>
<dbReference type="Pfam" id="PF04879">
    <property type="entry name" value="Molybdop_Fe4S4"/>
    <property type="match status" value="1"/>
</dbReference>
<dbReference type="InterPro" id="IPR054351">
    <property type="entry name" value="NADH_UbQ_OxRdtase_ferredoxin"/>
</dbReference>
<keyword evidence="7" id="KW-0479">Metal-binding</keyword>
<dbReference type="InterPro" id="IPR041924">
    <property type="entry name" value="Formate_Dh-H_N"/>
</dbReference>
<proteinExistence type="inferred from homology"/>
<dbReference type="InterPro" id="IPR050123">
    <property type="entry name" value="Prok_molybdopt-oxidoreductase"/>
</dbReference>
<dbReference type="PANTHER" id="PTHR43105">
    <property type="entry name" value="RESPIRATORY NITRATE REDUCTASE"/>
    <property type="match status" value="1"/>
</dbReference>
<dbReference type="GO" id="GO:0016020">
    <property type="term" value="C:membrane"/>
    <property type="evidence" value="ECO:0007669"/>
    <property type="project" value="UniProtKB-SubCell"/>
</dbReference>
<keyword evidence="6" id="KW-0001">2Fe-2S</keyword>
<dbReference type="SUPFAM" id="SSF54862">
    <property type="entry name" value="4Fe-4S ferredoxins"/>
    <property type="match status" value="1"/>
</dbReference>
<dbReference type="Pfam" id="PF22117">
    <property type="entry name" value="Fer4_Nqo3"/>
    <property type="match status" value="1"/>
</dbReference>
<feature type="domain" description="4Fe-4S Mo/W bis-MGD-type" evidence="18">
    <location>
        <begin position="224"/>
        <end position="282"/>
    </location>
</feature>
<evidence type="ECO:0000256" key="15">
    <source>
        <dbReference type="ARBA" id="ARBA00034078"/>
    </source>
</evidence>
<dbReference type="Gene3D" id="2.20.25.90">
    <property type="entry name" value="ADC-like domains"/>
    <property type="match status" value="1"/>
</dbReference>
<dbReference type="PROSITE" id="PS51839">
    <property type="entry name" value="4FE4S_HC3"/>
    <property type="match status" value="1"/>
</dbReference>
<keyword evidence="5" id="KW-0004">4Fe-4S</keyword>
<dbReference type="AlphaFoldDB" id="A0A1F6CX39"/>
<dbReference type="Gene3D" id="3.40.228.10">
    <property type="entry name" value="Dimethylsulfoxide Reductase, domain 2"/>
    <property type="match status" value="1"/>
</dbReference>
<evidence type="ECO:0000256" key="4">
    <source>
        <dbReference type="ARBA" id="ARBA00007023"/>
    </source>
</evidence>
<evidence type="ECO:0000256" key="7">
    <source>
        <dbReference type="ARBA" id="ARBA00022723"/>
    </source>
</evidence>
<dbReference type="Gene3D" id="2.40.40.20">
    <property type="match status" value="1"/>
</dbReference>
<evidence type="ECO:0000256" key="10">
    <source>
        <dbReference type="ARBA" id="ARBA00023002"/>
    </source>
</evidence>
<feature type="domain" description="4Fe-4S His(Cys)3-ligated-type" evidence="19">
    <location>
        <begin position="82"/>
        <end position="121"/>
    </location>
</feature>
<dbReference type="Pfam" id="PF01568">
    <property type="entry name" value="Molydop_binding"/>
    <property type="match status" value="1"/>
</dbReference>
<dbReference type="GO" id="GO:0008137">
    <property type="term" value="F:NADH dehydrogenase (ubiquinone) activity"/>
    <property type="evidence" value="ECO:0007669"/>
    <property type="project" value="InterPro"/>
</dbReference>
<dbReference type="GO" id="GO:0051537">
    <property type="term" value="F:2 iron, 2 sulfur cluster binding"/>
    <property type="evidence" value="ECO:0007669"/>
    <property type="project" value="UniProtKB-KW"/>
</dbReference>
<dbReference type="GO" id="GO:0003954">
    <property type="term" value="F:NADH dehydrogenase activity"/>
    <property type="evidence" value="ECO:0007669"/>
    <property type="project" value="TreeGrafter"/>
</dbReference>
<dbReference type="Proteomes" id="UP000178606">
    <property type="component" value="Unassembled WGS sequence"/>
</dbReference>
<evidence type="ECO:0000256" key="5">
    <source>
        <dbReference type="ARBA" id="ARBA00022485"/>
    </source>
</evidence>
<dbReference type="InterPro" id="IPR006656">
    <property type="entry name" value="Mopterin_OxRdtase"/>
</dbReference>
<feature type="domain" description="4Fe-4S ferredoxin-type" evidence="17">
    <location>
        <begin position="143"/>
        <end position="176"/>
    </location>
</feature>
<dbReference type="CDD" id="cd02790">
    <property type="entry name" value="MopB_CT_Formate-Dh_H"/>
    <property type="match status" value="1"/>
</dbReference>
<dbReference type="InterPro" id="IPR001041">
    <property type="entry name" value="2Fe-2S_ferredoxin-type"/>
</dbReference>
<keyword evidence="11" id="KW-0408">Iron</keyword>
<dbReference type="SMART" id="SM00926">
    <property type="entry name" value="Molybdop_Fe4S4"/>
    <property type="match status" value="1"/>
</dbReference>
<evidence type="ECO:0000256" key="13">
    <source>
        <dbReference type="ARBA" id="ARBA00023027"/>
    </source>
</evidence>
<comment type="similarity">
    <text evidence="3">Belongs to the complex I 75 kDa subunit family.</text>
</comment>
<dbReference type="GO" id="GO:0042773">
    <property type="term" value="P:ATP synthesis coupled electron transport"/>
    <property type="evidence" value="ECO:0007669"/>
    <property type="project" value="InterPro"/>
</dbReference>
<dbReference type="InterPro" id="IPR000283">
    <property type="entry name" value="NADH_UbQ_OxRdtase_75kDa_su_CS"/>
</dbReference>
<dbReference type="Gene3D" id="3.10.20.740">
    <property type="match status" value="1"/>
</dbReference>
<evidence type="ECO:0000259" key="16">
    <source>
        <dbReference type="PROSITE" id="PS51085"/>
    </source>
</evidence>
<gene>
    <name evidence="20" type="ORF">A3F84_02780</name>
</gene>
<dbReference type="NCBIfam" id="TIGR01591">
    <property type="entry name" value="Fdh-alpha"/>
    <property type="match status" value="1"/>
</dbReference>
<dbReference type="Gene3D" id="3.30.70.20">
    <property type="match status" value="1"/>
</dbReference>
<feature type="domain" description="4Fe-4S ferredoxin-type" evidence="17">
    <location>
        <begin position="186"/>
        <end position="215"/>
    </location>
</feature>
<name>A0A1F6CX39_HANXR</name>
<dbReference type="GO" id="GO:0046872">
    <property type="term" value="F:metal ion binding"/>
    <property type="evidence" value="ECO:0007669"/>
    <property type="project" value="UniProtKB-KW"/>
</dbReference>
<accession>A0A1F6CX39</accession>
<keyword evidence="13" id="KW-0520">NAD</keyword>
<dbReference type="InterPro" id="IPR017900">
    <property type="entry name" value="4Fe4S_Fe_S_CS"/>
</dbReference>
<dbReference type="InterPro" id="IPR006963">
    <property type="entry name" value="Mopterin_OxRdtase_4Fe-4S_dom"/>
</dbReference>
<dbReference type="PANTHER" id="PTHR43105:SF14">
    <property type="entry name" value="FORMATE DEHYDROGENASE H"/>
    <property type="match status" value="1"/>
</dbReference>
<dbReference type="GO" id="GO:0008863">
    <property type="term" value="F:formate dehydrogenase (NAD+) activity"/>
    <property type="evidence" value="ECO:0007669"/>
    <property type="project" value="InterPro"/>
</dbReference>
<evidence type="ECO:0000313" key="21">
    <source>
        <dbReference type="Proteomes" id="UP000178606"/>
    </source>
</evidence>
<organism evidence="20 21">
    <name type="scientific">Handelsmanbacteria sp. (strain RIFCSPLOWO2_12_FULL_64_10)</name>
    <dbReference type="NCBI Taxonomy" id="1817868"/>
    <lineage>
        <taxon>Bacteria</taxon>
        <taxon>Candidatus Handelsmaniibacteriota</taxon>
    </lineage>
</organism>
<dbReference type="GO" id="GO:0043546">
    <property type="term" value="F:molybdopterin cofactor binding"/>
    <property type="evidence" value="ECO:0007669"/>
    <property type="project" value="InterPro"/>
</dbReference>
<dbReference type="InterPro" id="IPR006478">
    <property type="entry name" value="Formate_DH_asu"/>
</dbReference>
<dbReference type="InterPro" id="IPR041925">
    <property type="entry name" value="CT_Formate-Dh_H"/>
</dbReference>
<keyword evidence="8" id="KW-0677">Repeat</keyword>
<dbReference type="FunFam" id="3.30.70.20:FF:000035">
    <property type="entry name" value="Iron hydrogenase 1"/>
    <property type="match status" value="1"/>
</dbReference>
<dbReference type="SUPFAM" id="SSF50692">
    <property type="entry name" value="ADC-like"/>
    <property type="match status" value="1"/>
</dbReference>
<dbReference type="PROSITE" id="PS00198">
    <property type="entry name" value="4FE4S_FER_1"/>
    <property type="match status" value="1"/>
</dbReference>
<protein>
    <submittedName>
        <fullName evidence="20">Formate dehydrogenase subunit alpha</fullName>
    </submittedName>
</protein>
<evidence type="ECO:0000256" key="12">
    <source>
        <dbReference type="ARBA" id="ARBA00023014"/>
    </source>
</evidence>
<evidence type="ECO:0000259" key="17">
    <source>
        <dbReference type="PROSITE" id="PS51379"/>
    </source>
</evidence>
<reference evidence="20 21" key="1">
    <citation type="journal article" date="2016" name="Nat. Commun.">
        <title>Thousands of microbial genomes shed light on interconnected biogeochemical processes in an aquifer system.</title>
        <authorList>
            <person name="Anantharaman K."/>
            <person name="Brown C.T."/>
            <person name="Hug L.A."/>
            <person name="Sharon I."/>
            <person name="Castelle C.J."/>
            <person name="Probst A.J."/>
            <person name="Thomas B.C."/>
            <person name="Singh A."/>
            <person name="Wilkins M.J."/>
            <person name="Karaoz U."/>
            <person name="Brodie E.L."/>
            <person name="Williams K.H."/>
            <person name="Hubbard S.S."/>
            <person name="Banfield J.F."/>
        </authorList>
    </citation>
    <scope>NUCLEOTIDE SEQUENCE [LARGE SCALE GENOMIC DNA]</scope>
    <source>
        <strain evidence="21">RIFCSPLOWO2_12_FULL_64_10</strain>
    </source>
</reference>
<dbReference type="GO" id="GO:0051539">
    <property type="term" value="F:4 iron, 4 sulfur cluster binding"/>
    <property type="evidence" value="ECO:0007669"/>
    <property type="project" value="UniProtKB-KW"/>
</dbReference>
<dbReference type="FunFam" id="3.10.20.740:FF:000004">
    <property type="entry name" value="NADH-quinone oxidoreductase"/>
    <property type="match status" value="1"/>
</dbReference>
<dbReference type="SUPFAM" id="SSF53706">
    <property type="entry name" value="Formate dehydrogenase/DMSO reductase, domains 1-3"/>
    <property type="match status" value="1"/>
</dbReference>
<feature type="domain" description="2Fe-2S ferredoxin-type" evidence="16">
    <location>
        <begin position="4"/>
        <end position="82"/>
    </location>
</feature>
<dbReference type="Pfam" id="PF13510">
    <property type="entry name" value="Fer2_4"/>
    <property type="match status" value="1"/>
</dbReference>
<dbReference type="CDD" id="cd02753">
    <property type="entry name" value="MopB_Formate-Dh-H"/>
    <property type="match status" value="1"/>
</dbReference>
<evidence type="ECO:0000259" key="18">
    <source>
        <dbReference type="PROSITE" id="PS51669"/>
    </source>
</evidence>
<evidence type="ECO:0000256" key="1">
    <source>
        <dbReference type="ARBA" id="ARBA00001966"/>
    </source>
</evidence>
<keyword evidence="14" id="KW-0472">Membrane</keyword>
<evidence type="ECO:0000256" key="9">
    <source>
        <dbReference type="ARBA" id="ARBA00022967"/>
    </source>
</evidence>
<dbReference type="CDD" id="cd00207">
    <property type="entry name" value="fer2"/>
    <property type="match status" value="1"/>
</dbReference>
<dbReference type="Pfam" id="PF00384">
    <property type="entry name" value="Molybdopterin"/>
    <property type="match status" value="1"/>
</dbReference>
<dbReference type="EMBL" id="MFKF01000118">
    <property type="protein sequence ID" value="OGG53601.1"/>
    <property type="molecule type" value="Genomic_DNA"/>
</dbReference>
<evidence type="ECO:0000256" key="14">
    <source>
        <dbReference type="ARBA" id="ARBA00023136"/>
    </source>
</evidence>
<dbReference type="InterPro" id="IPR019574">
    <property type="entry name" value="NADH_UbQ_OxRdtase_Gsu_4Fe4S-bd"/>
</dbReference>
<dbReference type="PIRSF" id="PIRSF036643">
    <property type="entry name" value="FDH_alpha"/>
    <property type="match status" value="1"/>
</dbReference>
<evidence type="ECO:0000256" key="3">
    <source>
        <dbReference type="ARBA" id="ARBA00005404"/>
    </source>
</evidence>
<dbReference type="InterPro" id="IPR017896">
    <property type="entry name" value="4Fe4S_Fe-S-bd"/>
</dbReference>
<evidence type="ECO:0000256" key="8">
    <source>
        <dbReference type="ARBA" id="ARBA00022737"/>
    </source>
</evidence>
<dbReference type="Pfam" id="PF10588">
    <property type="entry name" value="NADH-G_4Fe-4S_3"/>
    <property type="match status" value="1"/>
</dbReference>
<dbReference type="InterPro" id="IPR006657">
    <property type="entry name" value="MoPterin_dinucl-bd_dom"/>
</dbReference>
<dbReference type="GO" id="GO:0015942">
    <property type="term" value="P:formate metabolic process"/>
    <property type="evidence" value="ECO:0007669"/>
    <property type="project" value="InterPro"/>
</dbReference>
<dbReference type="SUPFAM" id="SSF54292">
    <property type="entry name" value="2Fe-2S ferredoxin-like"/>
    <property type="match status" value="1"/>
</dbReference>
<dbReference type="InterPro" id="IPR036010">
    <property type="entry name" value="2Fe-2S_ferredoxin-like_sf"/>
</dbReference>
<comment type="cofactor">
    <cofactor evidence="1">
        <name>[4Fe-4S] cluster</name>
        <dbReference type="ChEBI" id="CHEBI:49883"/>
    </cofactor>
</comment>
<keyword evidence="10" id="KW-0560">Oxidoreductase</keyword>
<evidence type="ECO:0000256" key="11">
    <source>
        <dbReference type="ARBA" id="ARBA00023004"/>
    </source>
</evidence>
<dbReference type="InterPro" id="IPR009010">
    <property type="entry name" value="Asp_de-COase-like_dom_sf"/>
</dbReference>
<keyword evidence="9" id="KW-1278">Translocase</keyword>
<comment type="similarity">
    <text evidence="4">In the C-terminal section; belongs to the prokaryotic molybdopterin-containing oxidoreductase family.</text>
</comment>
<dbReference type="PROSITE" id="PS00643">
    <property type="entry name" value="COMPLEX1_75K_3"/>
    <property type="match status" value="1"/>
</dbReference>
<dbReference type="SMART" id="SM00929">
    <property type="entry name" value="NADH-G_4Fe-4S_3"/>
    <property type="match status" value="1"/>
</dbReference>
<sequence length="900" mass="99347">MKSSDIAFTIDGQEVVAREGQTVLSAALAAGVLIPHLCHDPRLAPTGACRMCVVEIEGQPGLHTSCTRFATPGMVVRSESEAVRAARKDVLEFTLAEHRVACVTCDRDGDCLLQDYAYEYGADDRRFGVREVTRGRNYTSLSRAIVYDVDRCIRCWRCVRFCSEVQMAEALTIRGRSSRTEVSTAFDVDLIESTCEICGGCVSTCPTGAMMERAAVGQGRNKDLERVRTTCTYCGVGCQLDLNVNRRTRRVVRVTSEVGGLPNDGNLCVKGRFGFPFIHSPERLTHPMIREDGGLRRASWEEAVALVGRRLREIRVAHGPESIAFMSSSRCTNEENYLMQKLARTAGGTNNVDQCATTCHAPSVAGLAAAFGSGAMTNAIGEIQDVHTIFMIGANPTEAHPIVGLELKKALRKGARLIVCDPRRIWFAERADLWVQHRAGTDNFLLNAMMHHILERGLHDHKFVAERCEDFEAFAENVCQYSVEGAARVCGVGADLIRRAAELYAAGEPSSIFYTLGITEHTCGTENVQNIANLAMLCGQIGKPSSGVNPLRGQNNVQGACDMGAMPHRLPGYQDWKDEAVRRKFEGVWDANLPTNPGGRVPEFIERAREGVLKGLYVMGEDPATSDPNREKVIEGLRNLEFLVCQEIFLSETARFAHVVLPAACFAEKDGTFTNTERRVQRVRKAVDPPGEARADWQVLCLVSMAMGYPMAYGHPSEVWDETARLAPSFAGIDYTRIEEVGLQWPCPTKDHPGTPYLHAGRFTRGKGRFHAIRFRPPAEEPDEAYPMLLSTGRTLYHYNVGNMTRKSEAIHQKQPENFVEVHAEDAGRIGVRDGDRVRVSTRRGALTVRAAVGEKVRPGALWMPFHFAEAPTNVLTNDAFDNVTATAEYKCCAARIERA</sequence>
<evidence type="ECO:0000256" key="2">
    <source>
        <dbReference type="ARBA" id="ARBA00004370"/>
    </source>
</evidence>
<dbReference type="Gene3D" id="3.40.50.740">
    <property type="match status" value="1"/>
</dbReference>
<evidence type="ECO:0000259" key="19">
    <source>
        <dbReference type="PROSITE" id="PS51839"/>
    </source>
</evidence>
<evidence type="ECO:0000256" key="6">
    <source>
        <dbReference type="ARBA" id="ARBA00022714"/>
    </source>
</evidence>
<evidence type="ECO:0000313" key="20">
    <source>
        <dbReference type="EMBL" id="OGG53601.1"/>
    </source>
</evidence>
<dbReference type="PROSITE" id="PS51085">
    <property type="entry name" value="2FE2S_FER_2"/>
    <property type="match status" value="1"/>
</dbReference>
<comment type="caution">
    <text evidence="20">The sequence shown here is derived from an EMBL/GenBank/DDBJ whole genome shotgun (WGS) entry which is preliminary data.</text>
</comment>
<keyword evidence="12" id="KW-0411">Iron-sulfur</keyword>